<comment type="caution">
    <text evidence="1">The sequence shown here is derived from an EMBL/GenBank/DDBJ whole genome shotgun (WGS) entry which is preliminary data.</text>
</comment>
<dbReference type="AlphaFoldDB" id="D5P2Y9"/>
<protein>
    <submittedName>
        <fullName evidence="1">Uncharacterized protein</fullName>
    </submittedName>
</protein>
<dbReference type="HOGENOM" id="CLU_2012729_0_0_11"/>
<keyword evidence="2" id="KW-1185">Reference proteome</keyword>
<accession>D5P2Y9</accession>
<evidence type="ECO:0000313" key="2">
    <source>
        <dbReference type="Proteomes" id="UP000003653"/>
    </source>
</evidence>
<name>D5P2Y9_9MYCO</name>
<sequence>MGAPDFDGFALVDWERSACLCDVGSAGYVLAVAVTSDGADTLWIVDDAELHAEHPRYGSADQLHEQLGPLSAALRERIWPTPRCGRPTKGTGRPCRIVVSGPGEACGLHSNRQAAP</sequence>
<dbReference type="Proteomes" id="UP000003653">
    <property type="component" value="Unassembled WGS sequence"/>
</dbReference>
<evidence type="ECO:0000313" key="1">
    <source>
        <dbReference type="EMBL" id="EFG79556.1"/>
    </source>
</evidence>
<organism evidence="1 2">
    <name type="scientific">Mycobacterium parascrofulaceum ATCC BAA-614</name>
    <dbReference type="NCBI Taxonomy" id="525368"/>
    <lineage>
        <taxon>Bacteria</taxon>
        <taxon>Bacillati</taxon>
        <taxon>Actinomycetota</taxon>
        <taxon>Actinomycetes</taxon>
        <taxon>Mycobacteriales</taxon>
        <taxon>Mycobacteriaceae</taxon>
        <taxon>Mycobacterium</taxon>
        <taxon>Mycobacterium simiae complex</taxon>
    </lineage>
</organism>
<gene>
    <name evidence="1" type="ORF">HMPREF0591_0533</name>
</gene>
<dbReference type="eggNOG" id="ENOG5031VTY">
    <property type="taxonomic scope" value="Bacteria"/>
</dbReference>
<proteinExistence type="predicted"/>
<reference evidence="1 2" key="1">
    <citation type="submission" date="2010-04" db="EMBL/GenBank/DDBJ databases">
        <authorList>
            <person name="Muzny D."/>
            <person name="Qin X."/>
            <person name="Deng J."/>
            <person name="Jiang H."/>
            <person name="Liu Y."/>
            <person name="Qu J."/>
            <person name="Song X.-Z."/>
            <person name="Zhang L."/>
            <person name="Thornton R."/>
            <person name="Coyle M."/>
            <person name="Francisco L."/>
            <person name="Jackson L."/>
            <person name="Javaid M."/>
            <person name="Korchina V."/>
            <person name="Kovar C."/>
            <person name="Mata R."/>
            <person name="Mathew T."/>
            <person name="Ngo R."/>
            <person name="Nguyen L."/>
            <person name="Nguyen N."/>
            <person name="Okwuonu G."/>
            <person name="Ongeri F."/>
            <person name="Pham C."/>
            <person name="Simmons D."/>
            <person name="Wilczek-Boney K."/>
            <person name="Hale W."/>
            <person name="Jakkamsetti A."/>
            <person name="Pham P."/>
            <person name="Ruth R."/>
            <person name="San Lucas F."/>
            <person name="Warren J."/>
            <person name="Zhang J."/>
            <person name="Zhao Z."/>
            <person name="Zhou C."/>
            <person name="Zhu D."/>
            <person name="Lee S."/>
            <person name="Bess C."/>
            <person name="Blankenburg K."/>
            <person name="Forbes L."/>
            <person name="Fu Q."/>
            <person name="Gubbala S."/>
            <person name="Hirani K."/>
            <person name="Jayaseelan J.C."/>
            <person name="Lara F."/>
            <person name="Munidasa M."/>
            <person name="Palculict T."/>
            <person name="Patil S."/>
            <person name="Pu L.-L."/>
            <person name="Saada N."/>
            <person name="Tang L."/>
            <person name="Weissenberger G."/>
            <person name="Zhu Y."/>
            <person name="Hemphill L."/>
            <person name="Shang Y."/>
            <person name="Youmans B."/>
            <person name="Ayvaz T."/>
            <person name="Ross M."/>
            <person name="Santibanez J."/>
            <person name="Aqrawi P."/>
            <person name="Gross S."/>
            <person name="Joshi V."/>
            <person name="Fowler G."/>
            <person name="Nazareth L."/>
            <person name="Reid J."/>
            <person name="Worley K."/>
            <person name="Petrosino J."/>
            <person name="Highlander S."/>
            <person name="Gibbs R."/>
        </authorList>
    </citation>
    <scope>NUCLEOTIDE SEQUENCE [LARGE SCALE GENOMIC DNA]</scope>
    <source>
        <strain evidence="1 2">ATCC BAA-614</strain>
    </source>
</reference>
<dbReference type="RefSeq" id="WP_007169732.1">
    <property type="nucleotide sequence ID" value="NZ_GG770555.1"/>
</dbReference>
<dbReference type="EMBL" id="ADNV01000067">
    <property type="protein sequence ID" value="EFG79556.1"/>
    <property type="molecule type" value="Genomic_DNA"/>
</dbReference>